<protein>
    <recommendedName>
        <fullName evidence="2">HTH cro/C1-type domain-containing protein</fullName>
    </recommendedName>
</protein>
<comment type="caution">
    <text evidence="1">The sequence shown here is derived from an EMBL/GenBank/DDBJ whole genome shotgun (WGS) entry which is preliminary data.</text>
</comment>
<dbReference type="EMBL" id="LAZR01039451">
    <property type="protein sequence ID" value="KKL16976.1"/>
    <property type="molecule type" value="Genomic_DNA"/>
</dbReference>
<proteinExistence type="predicted"/>
<dbReference type="InterPro" id="IPR010982">
    <property type="entry name" value="Lambda_DNA-bd_dom_sf"/>
</dbReference>
<dbReference type="SUPFAM" id="SSF47413">
    <property type="entry name" value="lambda repressor-like DNA-binding domains"/>
    <property type="match status" value="1"/>
</dbReference>
<organism evidence="1">
    <name type="scientific">marine sediment metagenome</name>
    <dbReference type="NCBI Taxonomy" id="412755"/>
    <lineage>
        <taxon>unclassified sequences</taxon>
        <taxon>metagenomes</taxon>
        <taxon>ecological metagenomes</taxon>
    </lineage>
</organism>
<evidence type="ECO:0000313" key="1">
    <source>
        <dbReference type="EMBL" id="KKL16976.1"/>
    </source>
</evidence>
<name>A0A0F9DGT4_9ZZZZ</name>
<accession>A0A0F9DGT4</accession>
<reference evidence="1" key="1">
    <citation type="journal article" date="2015" name="Nature">
        <title>Complex archaea that bridge the gap between prokaryotes and eukaryotes.</title>
        <authorList>
            <person name="Spang A."/>
            <person name="Saw J.H."/>
            <person name="Jorgensen S.L."/>
            <person name="Zaremba-Niedzwiedzka K."/>
            <person name="Martijn J."/>
            <person name="Lind A.E."/>
            <person name="van Eijk R."/>
            <person name="Schleper C."/>
            <person name="Guy L."/>
            <person name="Ettema T.J."/>
        </authorList>
    </citation>
    <scope>NUCLEOTIDE SEQUENCE</scope>
</reference>
<evidence type="ECO:0008006" key="2">
    <source>
        <dbReference type="Google" id="ProtNLM"/>
    </source>
</evidence>
<gene>
    <name evidence="1" type="ORF">LCGC14_2490150</name>
</gene>
<sequence length="143" mass="15483">MNSAAFLDALRVKHNLPSDNQLAKFLEMPRERISMYRTGKREFDASTCIVIAFWLEEPPGYVLASIEAARAKRTKIREVWTLIAQQAKKASAAALVCVITALLSASPAGVSQAKGVSDAAALTIYTLYAVGAGARVRVSRETL</sequence>
<dbReference type="AlphaFoldDB" id="A0A0F9DGT4"/>
<dbReference type="GO" id="GO:0003677">
    <property type="term" value="F:DNA binding"/>
    <property type="evidence" value="ECO:0007669"/>
    <property type="project" value="InterPro"/>
</dbReference>